<reference evidence="1" key="1">
    <citation type="submission" date="2014-09" db="EMBL/GenBank/DDBJ databases">
        <authorList>
            <person name="Magalhaes I.L.F."/>
            <person name="Oliveira U."/>
            <person name="Santos F.R."/>
            <person name="Vidigal T.H.D.A."/>
            <person name="Brescovit A.D."/>
            <person name="Santos A.J."/>
        </authorList>
    </citation>
    <scope>NUCLEOTIDE SEQUENCE</scope>
    <source>
        <tissue evidence="1">Shoot tissue taken approximately 20 cm above the soil surface</tissue>
    </source>
</reference>
<protein>
    <submittedName>
        <fullName evidence="1">Uncharacterized protein</fullName>
    </submittedName>
</protein>
<dbReference type="AlphaFoldDB" id="A0A0A9CAH4"/>
<name>A0A0A9CAH4_ARUDO</name>
<organism evidence="1">
    <name type="scientific">Arundo donax</name>
    <name type="common">Giant reed</name>
    <name type="synonym">Donax arundinaceus</name>
    <dbReference type="NCBI Taxonomy" id="35708"/>
    <lineage>
        <taxon>Eukaryota</taxon>
        <taxon>Viridiplantae</taxon>
        <taxon>Streptophyta</taxon>
        <taxon>Embryophyta</taxon>
        <taxon>Tracheophyta</taxon>
        <taxon>Spermatophyta</taxon>
        <taxon>Magnoliopsida</taxon>
        <taxon>Liliopsida</taxon>
        <taxon>Poales</taxon>
        <taxon>Poaceae</taxon>
        <taxon>PACMAD clade</taxon>
        <taxon>Arundinoideae</taxon>
        <taxon>Arundineae</taxon>
        <taxon>Arundo</taxon>
    </lineage>
</organism>
<dbReference type="EMBL" id="GBRH01229393">
    <property type="protein sequence ID" value="JAD68502.1"/>
    <property type="molecule type" value="Transcribed_RNA"/>
</dbReference>
<reference evidence="1" key="2">
    <citation type="journal article" date="2015" name="Data Brief">
        <title>Shoot transcriptome of the giant reed, Arundo donax.</title>
        <authorList>
            <person name="Barrero R.A."/>
            <person name="Guerrero F.D."/>
            <person name="Moolhuijzen P."/>
            <person name="Goolsby J.A."/>
            <person name="Tidwell J."/>
            <person name="Bellgard S.E."/>
            <person name="Bellgard M.I."/>
        </authorList>
    </citation>
    <scope>NUCLEOTIDE SEQUENCE</scope>
    <source>
        <tissue evidence="1">Shoot tissue taken approximately 20 cm above the soil surface</tissue>
    </source>
</reference>
<sequence>MARVWLGEGGWLSAVLLLVERIKER</sequence>
<evidence type="ECO:0000313" key="1">
    <source>
        <dbReference type="EMBL" id="JAD68502.1"/>
    </source>
</evidence>
<proteinExistence type="predicted"/>
<accession>A0A0A9CAH4</accession>